<dbReference type="InterPro" id="IPR007492">
    <property type="entry name" value="LytTR_DNA-bd_dom"/>
</dbReference>
<dbReference type="RefSeq" id="WP_235223899.1">
    <property type="nucleotide sequence ID" value="NZ_JAKGAQ010000001.1"/>
</dbReference>
<protein>
    <submittedName>
        <fullName evidence="3">LytTR family transcriptional regulator</fullName>
    </submittedName>
</protein>
<feature type="transmembrane region" description="Helical" evidence="1">
    <location>
        <begin position="12"/>
        <end position="32"/>
    </location>
</feature>
<feature type="domain" description="HTH LytTR-type" evidence="2">
    <location>
        <begin position="92"/>
        <end position="182"/>
    </location>
</feature>
<dbReference type="PROSITE" id="PS50930">
    <property type="entry name" value="HTH_LYTTR"/>
    <property type="match status" value="1"/>
</dbReference>
<reference evidence="3 4" key="1">
    <citation type="submission" date="2022-01" db="EMBL/GenBank/DDBJ databases">
        <title>Octadecabacter sp. nov., isolated from a marine alga.</title>
        <authorList>
            <person name="Jin M.S."/>
            <person name="Kim H.M."/>
            <person name="Han D.M."/>
            <person name="Jung J.J."/>
            <person name="Jeon C.O."/>
        </authorList>
    </citation>
    <scope>NUCLEOTIDE SEQUENCE [LARGE SCALE GENOMIC DNA]</scope>
    <source>
        <strain evidence="3 4">G9-8</strain>
    </source>
</reference>
<evidence type="ECO:0000313" key="4">
    <source>
        <dbReference type="Proteomes" id="UP001200557"/>
    </source>
</evidence>
<evidence type="ECO:0000256" key="1">
    <source>
        <dbReference type="SAM" id="Phobius"/>
    </source>
</evidence>
<evidence type="ECO:0000313" key="3">
    <source>
        <dbReference type="EMBL" id="MCF2869773.1"/>
    </source>
</evidence>
<name>A0ABS9CRF4_9RHOB</name>
<keyword evidence="1" id="KW-0472">Membrane</keyword>
<keyword evidence="4" id="KW-1185">Reference proteome</keyword>
<feature type="transmembrane region" description="Helical" evidence="1">
    <location>
        <begin position="38"/>
        <end position="60"/>
    </location>
</feature>
<accession>A0ABS9CRF4</accession>
<evidence type="ECO:0000259" key="2">
    <source>
        <dbReference type="PROSITE" id="PS50930"/>
    </source>
</evidence>
<dbReference type="Pfam" id="PF04397">
    <property type="entry name" value="LytTR"/>
    <property type="match status" value="1"/>
</dbReference>
<keyword evidence="1" id="KW-1133">Transmembrane helix</keyword>
<sequence length="184" mass="20023">MAGRSELLEDLAVALSLSVIFGPLVVLLNRIVGGAEAYQAMGMFAAMGCTFLIAIGTIALRRVLREPAKTIQEQAQVKRDRLLTRISAQPDARLARISSDNHHIRIVTDDGEEHRILMRLSDAVNETDVEPGVCVHRSHWVARAKVAGVKKVDGRDVVQLTCGGTLPVGPKYRDNLSFADDLSA</sequence>
<keyword evidence="1" id="KW-0812">Transmembrane</keyword>
<comment type="caution">
    <text evidence="3">The sequence shown here is derived from an EMBL/GenBank/DDBJ whole genome shotgun (WGS) entry which is preliminary data.</text>
</comment>
<gene>
    <name evidence="3" type="ORF">L0664_01720</name>
</gene>
<dbReference type="EMBL" id="JAKGAQ010000001">
    <property type="protein sequence ID" value="MCF2869773.1"/>
    <property type="molecule type" value="Genomic_DNA"/>
</dbReference>
<dbReference type="SMART" id="SM00850">
    <property type="entry name" value="LytTR"/>
    <property type="match status" value="1"/>
</dbReference>
<dbReference type="Proteomes" id="UP001200557">
    <property type="component" value="Unassembled WGS sequence"/>
</dbReference>
<organism evidence="3 4">
    <name type="scientific">Octadecabacter dasysiphoniae</name>
    <dbReference type="NCBI Taxonomy" id="2909341"/>
    <lineage>
        <taxon>Bacteria</taxon>
        <taxon>Pseudomonadati</taxon>
        <taxon>Pseudomonadota</taxon>
        <taxon>Alphaproteobacteria</taxon>
        <taxon>Rhodobacterales</taxon>
        <taxon>Roseobacteraceae</taxon>
        <taxon>Octadecabacter</taxon>
    </lineage>
</organism>
<proteinExistence type="predicted"/>